<sequence length="392" mass="43647">MSFPSEISSSTSANNDGQTFRSSIKKFLELTKEDFVIGVVASSESARSTFLEAIDRSTSSADVVDENPSKTTVADEIGIKIICIQRSSAAVDSRIILAISPEFTQNIKTDKGKIENLRKWIMASLGKDHTRSYAHFDALLYLHSADQLSVKRGFSLASYRDNFLQLLSGKEEYKDMVNSKGSCSHNFRRLRLVLLTDSPASAATAAESDLLLENYKDFWSLFSVDGSSHYILPEDASAFLATIADDEQEREIRNAERAFQKADKTVPVRLREPWDAVKPLLKRLTSSGNPRNLRDSIQEMFRKMGRLADEESWSVGKVVVAFFTREARRLLGAVMRRGLVVYRKAIISAASRGLVSMDKTKFYEDKAGKENDPEASNGNGSEASDQEVVSHN</sequence>
<comment type="caution">
    <text evidence="2">The sequence shown here is derived from an EMBL/GenBank/DDBJ whole genome shotgun (WGS) entry which is preliminary data.</text>
</comment>
<feature type="region of interest" description="Disordered" evidence="1">
    <location>
        <begin position="364"/>
        <end position="392"/>
    </location>
</feature>
<evidence type="ECO:0000313" key="2">
    <source>
        <dbReference type="EMBL" id="KAF5350452.1"/>
    </source>
</evidence>
<organism evidence="2 3">
    <name type="scientific">Leucocoprinus leucothites</name>
    <dbReference type="NCBI Taxonomy" id="201217"/>
    <lineage>
        <taxon>Eukaryota</taxon>
        <taxon>Fungi</taxon>
        <taxon>Dikarya</taxon>
        <taxon>Basidiomycota</taxon>
        <taxon>Agaricomycotina</taxon>
        <taxon>Agaricomycetes</taxon>
        <taxon>Agaricomycetidae</taxon>
        <taxon>Agaricales</taxon>
        <taxon>Agaricineae</taxon>
        <taxon>Agaricaceae</taxon>
        <taxon>Leucocoprinus</taxon>
    </lineage>
</organism>
<dbReference type="AlphaFoldDB" id="A0A8H5D1I3"/>
<name>A0A8H5D1I3_9AGAR</name>
<keyword evidence="3" id="KW-1185">Reference proteome</keyword>
<feature type="compositionally biased region" description="Polar residues" evidence="1">
    <location>
        <begin position="374"/>
        <end position="392"/>
    </location>
</feature>
<evidence type="ECO:0000313" key="3">
    <source>
        <dbReference type="Proteomes" id="UP000559027"/>
    </source>
</evidence>
<protein>
    <submittedName>
        <fullName evidence="2">Uncharacterized protein</fullName>
    </submittedName>
</protein>
<accession>A0A8H5D1I3</accession>
<dbReference type="EMBL" id="JAACJO010000014">
    <property type="protein sequence ID" value="KAF5350452.1"/>
    <property type="molecule type" value="Genomic_DNA"/>
</dbReference>
<reference evidence="2 3" key="1">
    <citation type="journal article" date="2020" name="ISME J.">
        <title>Uncovering the hidden diversity of litter-decomposition mechanisms in mushroom-forming fungi.</title>
        <authorList>
            <person name="Floudas D."/>
            <person name="Bentzer J."/>
            <person name="Ahren D."/>
            <person name="Johansson T."/>
            <person name="Persson P."/>
            <person name="Tunlid A."/>
        </authorList>
    </citation>
    <scope>NUCLEOTIDE SEQUENCE [LARGE SCALE GENOMIC DNA]</scope>
    <source>
        <strain evidence="2 3">CBS 146.42</strain>
    </source>
</reference>
<evidence type="ECO:0000256" key="1">
    <source>
        <dbReference type="SAM" id="MobiDB-lite"/>
    </source>
</evidence>
<proteinExistence type="predicted"/>
<gene>
    <name evidence="2" type="ORF">D9756_008617</name>
</gene>
<dbReference type="Proteomes" id="UP000559027">
    <property type="component" value="Unassembled WGS sequence"/>
</dbReference>